<dbReference type="Gene3D" id="3.10.20.810">
    <property type="entry name" value="Phosphoribosyl-AMP cyclohydrolase"/>
    <property type="match status" value="1"/>
</dbReference>
<dbReference type="GO" id="GO:0004635">
    <property type="term" value="F:phosphoribosyl-AMP cyclohydrolase activity"/>
    <property type="evidence" value="ECO:0007669"/>
    <property type="project" value="UniProtKB-EC"/>
</dbReference>
<dbReference type="InterPro" id="IPR038019">
    <property type="entry name" value="PRib_AMP_CycHydrolase_sf"/>
</dbReference>
<dbReference type="EC" id="3.5.4.19" evidence="3"/>
<dbReference type="EMBL" id="CAEZSE010000006">
    <property type="protein sequence ID" value="CAB4529763.1"/>
    <property type="molecule type" value="Genomic_DNA"/>
</dbReference>
<evidence type="ECO:0000256" key="2">
    <source>
        <dbReference type="ARBA" id="ARBA00005169"/>
    </source>
</evidence>
<evidence type="ECO:0000313" key="10">
    <source>
        <dbReference type="EMBL" id="CAB4667895.1"/>
    </source>
</evidence>
<evidence type="ECO:0000256" key="3">
    <source>
        <dbReference type="ARBA" id="ARBA00012721"/>
    </source>
</evidence>
<gene>
    <name evidence="9" type="ORF">UFOPK1353_00075</name>
    <name evidence="10" type="ORF">UFOPK2292_00646</name>
</gene>
<evidence type="ECO:0000256" key="5">
    <source>
        <dbReference type="ARBA" id="ARBA00022605"/>
    </source>
</evidence>
<evidence type="ECO:0000256" key="6">
    <source>
        <dbReference type="ARBA" id="ARBA00022801"/>
    </source>
</evidence>
<dbReference type="UniPathway" id="UPA00031">
    <property type="reaction ID" value="UER00008"/>
</dbReference>
<feature type="domain" description="Phosphoribosyl-AMP cyclohydrolase" evidence="8">
    <location>
        <begin position="32"/>
        <end position="106"/>
    </location>
</feature>
<keyword evidence="6" id="KW-0378">Hydrolase</keyword>
<keyword evidence="5" id="KW-0028">Amino-acid biosynthesis</keyword>
<dbReference type="InterPro" id="IPR002496">
    <property type="entry name" value="PRib_AMP_CycHydrolase_dom"/>
</dbReference>
<protein>
    <recommendedName>
        <fullName evidence="3">phosphoribosyl-AMP cyclohydrolase</fullName>
        <ecNumber evidence="3">3.5.4.19</ecNumber>
    </recommendedName>
</protein>
<evidence type="ECO:0000259" key="8">
    <source>
        <dbReference type="Pfam" id="PF01502"/>
    </source>
</evidence>
<dbReference type="FunFam" id="3.10.20.810:FF:000001">
    <property type="entry name" value="Histidine biosynthesis bifunctional protein HisIE"/>
    <property type="match status" value="1"/>
</dbReference>
<comment type="catalytic activity">
    <reaction evidence="1">
        <text>1-(5-phospho-beta-D-ribosyl)-5'-AMP + H2O = 1-(5-phospho-beta-D-ribosyl)-5-[(5-phospho-beta-D-ribosylamino)methylideneamino]imidazole-4-carboxamide</text>
        <dbReference type="Rhea" id="RHEA:20049"/>
        <dbReference type="ChEBI" id="CHEBI:15377"/>
        <dbReference type="ChEBI" id="CHEBI:58435"/>
        <dbReference type="ChEBI" id="CHEBI:59457"/>
        <dbReference type="EC" id="3.5.4.19"/>
    </reaction>
</comment>
<evidence type="ECO:0000256" key="4">
    <source>
        <dbReference type="ARBA" id="ARBA00022490"/>
    </source>
</evidence>
<evidence type="ECO:0000313" key="9">
    <source>
        <dbReference type="EMBL" id="CAB4529763.1"/>
    </source>
</evidence>
<proteinExistence type="predicted"/>
<dbReference type="PANTHER" id="PTHR42945">
    <property type="entry name" value="HISTIDINE BIOSYNTHESIS BIFUNCTIONAL PROTEIN"/>
    <property type="match status" value="1"/>
</dbReference>
<reference evidence="10" key="1">
    <citation type="submission" date="2020-05" db="EMBL/GenBank/DDBJ databases">
        <authorList>
            <person name="Chiriac C."/>
            <person name="Salcher M."/>
            <person name="Ghai R."/>
            <person name="Kavagutti S V."/>
        </authorList>
    </citation>
    <scope>NUCLEOTIDE SEQUENCE</scope>
</reference>
<keyword evidence="4" id="KW-0963">Cytoplasm</keyword>
<evidence type="ECO:0000256" key="7">
    <source>
        <dbReference type="ARBA" id="ARBA00023102"/>
    </source>
</evidence>
<accession>A0A6J6M570</accession>
<dbReference type="AlphaFoldDB" id="A0A6J6M570"/>
<comment type="pathway">
    <text evidence="2">Amino-acid biosynthesis; L-histidine biosynthesis; L-histidine from 5-phospho-alpha-D-ribose 1-diphosphate: step 3/9.</text>
</comment>
<name>A0A6J6M570_9ZZZZ</name>
<dbReference type="GO" id="GO:0000105">
    <property type="term" value="P:L-histidine biosynthetic process"/>
    <property type="evidence" value="ECO:0007669"/>
    <property type="project" value="UniProtKB-UniPathway"/>
</dbReference>
<organism evidence="10">
    <name type="scientific">freshwater metagenome</name>
    <dbReference type="NCBI Taxonomy" id="449393"/>
    <lineage>
        <taxon>unclassified sequences</taxon>
        <taxon>metagenomes</taxon>
        <taxon>ecological metagenomes</taxon>
    </lineage>
</organism>
<dbReference type="NCBIfam" id="NF000768">
    <property type="entry name" value="PRK00051.1"/>
    <property type="match status" value="1"/>
</dbReference>
<dbReference type="GO" id="GO:0004636">
    <property type="term" value="F:phosphoribosyl-ATP diphosphatase activity"/>
    <property type="evidence" value="ECO:0007669"/>
    <property type="project" value="UniProtKB-ARBA"/>
</dbReference>
<evidence type="ECO:0000256" key="1">
    <source>
        <dbReference type="ARBA" id="ARBA00000024"/>
    </source>
</evidence>
<dbReference type="PANTHER" id="PTHR42945:SF9">
    <property type="entry name" value="HISTIDINE BIOSYNTHESIS BIFUNCTIONAL PROTEIN HISIE"/>
    <property type="match status" value="1"/>
</dbReference>
<dbReference type="Pfam" id="PF01502">
    <property type="entry name" value="PRA-CH"/>
    <property type="match status" value="1"/>
</dbReference>
<dbReference type="EMBL" id="CAEZWU010000079">
    <property type="protein sequence ID" value="CAB4667895.1"/>
    <property type="molecule type" value="Genomic_DNA"/>
</dbReference>
<dbReference type="SUPFAM" id="SSF141734">
    <property type="entry name" value="HisI-like"/>
    <property type="match status" value="1"/>
</dbReference>
<sequence length="132" mass="14897">MSVEKLNEIDFEKLGGLVPVVIQDSKTLQVLMLGFMNDQALEMTRETGCVVFFSRSRNRIWLKGESSGHKLNVVSISTDCDRDTLLILVEPLGPGVCHEGYESCFFRTWQESDWTINSEKVFSPENVYGGKS</sequence>
<keyword evidence="7" id="KW-0368">Histidine biosynthesis</keyword>